<protein>
    <recommendedName>
        <fullName evidence="1">pyruvate dehydrogenase (acetyl-transferring)</fullName>
        <ecNumber evidence="1">1.2.4.1</ecNumber>
    </recommendedName>
</protein>
<evidence type="ECO:0000256" key="3">
    <source>
        <dbReference type="ARBA" id="ARBA00023317"/>
    </source>
</evidence>
<evidence type="ECO:0000256" key="1">
    <source>
        <dbReference type="ARBA" id="ARBA00012281"/>
    </source>
</evidence>
<dbReference type="Gene3D" id="3.40.50.970">
    <property type="match status" value="1"/>
</dbReference>
<evidence type="ECO:0000313" key="5">
    <source>
        <dbReference type="Proteomes" id="UP001420932"/>
    </source>
</evidence>
<dbReference type="AlphaFoldDB" id="A0AAP0HNQ1"/>
<comment type="caution">
    <text evidence="4">The sequence shown here is derived from an EMBL/GenBank/DDBJ whole genome shotgun (WGS) entry which is preliminary data.</text>
</comment>
<evidence type="ECO:0000256" key="2">
    <source>
        <dbReference type="ARBA" id="ARBA00023052"/>
    </source>
</evidence>
<keyword evidence="2" id="KW-0786">Thiamine pyrophosphate</keyword>
<name>A0AAP0HNQ1_9MAGN</name>
<gene>
    <name evidence="4" type="ORF">Syun_028345</name>
</gene>
<proteinExistence type="predicted"/>
<dbReference type="EC" id="1.2.4.1" evidence="1"/>
<keyword evidence="5" id="KW-1185">Reference proteome</keyword>
<keyword evidence="3" id="KW-0670">Pyruvate</keyword>
<reference evidence="4 5" key="1">
    <citation type="submission" date="2024-01" db="EMBL/GenBank/DDBJ databases">
        <title>Genome assemblies of Stephania.</title>
        <authorList>
            <person name="Yang L."/>
        </authorList>
    </citation>
    <scope>NUCLEOTIDE SEQUENCE [LARGE SCALE GENOMIC DNA]</scope>
    <source>
        <strain evidence="4">YNDBR</strain>
        <tissue evidence="4">Leaf</tissue>
    </source>
</reference>
<dbReference type="GO" id="GO:0004739">
    <property type="term" value="F:pyruvate dehydrogenase (acetyl-transferring) activity"/>
    <property type="evidence" value="ECO:0007669"/>
    <property type="project" value="UniProtKB-EC"/>
</dbReference>
<accession>A0AAP0HNQ1</accession>
<dbReference type="PANTHER" id="PTHR43257:SF2">
    <property type="entry name" value="PYRUVATE DEHYDROGENASE E1 COMPONENT SUBUNIT BETA"/>
    <property type="match status" value="1"/>
</dbReference>
<evidence type="ECO:0000313" key="4">
    <source>
        <dbReference type="EMBL" id="KAK9093434.1"/>
    </source>
</evidence>
<dbReference type="PANTHER" id="PTHR43257">
    <property type="entry name" value="PYRUVATE DEHYDROGENASE E1 COMPONENT BETA SUBUNIT"/>
    <property type="match status" value="1"/>
</dbReference>
<dbReference type="EMBL" id="JBBNAF010000012">
    <property type="protein sequence ID" value="KAK9093434.1"/>
    <property type="molecule type" value="Genomic_DNA"/>
</dbReference>
<sequence length="96" mass="11147">MFIVEAMNMDFLDFNQISNNCGMLHYNAKGLLKAAIRREYPVILFEHVLLYNLKKRIPNEENISTNAPALFDYMSTNDLLSNCKQGKRRVKTGKVY</sequence>
<organism evidence="4 5">
    <name type="scientific">Stephania yunnanensis</name>
    <dbReference type="NCBI Taxonomy" id="152371"/>
    <lineage>
        <taxon>Eukaryota</taxon>
        <taxon>Viridiplantae</taxon>
        <taxon>Streptophyta</taxon>
        <taxon>Embryophyta</taxon>
        <taxon>Tracheophyta</taxon>
        <taxon>Spermatophyta</taxon>
        <taxon>Magnoliopsida</taxon>
        <taxon>Ranunculales</taxon>
        <taxon>Menispermaceae</taxon>
        <taxon>Menispermoideae</taxon>
        <taxon>Cissampelideae</taxon>
        <taxon>Stephania</taxon>
    </lineage>
</organism>
<dbReference type="Proteomes" id="UP001420932">
    <property type="component" value="Unassembled WGS sequence"/>
</dbReference>